<evidence type="ECO:0000256" key="5">
    <source>
        <dbReference type="SAM" id="Phobius"/>
    </source>
</evidence>
<feature type="transmembrane region" description="Helical" evidence="5">
    <location>
        <begin position="122"/>
        <end position="141"/>
    </location>
</feature>
<evidence type="ECO:0000259" key="6">
    <source>
        <dbReference type="Pfam" id="PF00892"/>
    </source>
</evidence>
<dbReference type="SUPFAM" id="SSF103481">
    <property type="entry name" value="Multidrug resistance efflux transporter EmrE"/>
    <property type="match status" value="1"/>
</dbReference>
<dbReference type="AlphaFoldDB" id="F2KMP0"/>
<feature type="domain" description="EamA" evidence="6">
    <location>
        <begin position="1"/>
        <end position="140"/>
    </location>
</feature>
<dbReference type="InterPro" id="IPR000620">
    <property type="entry name" value="EamA_dom"/>
</dbReference>
<dbReference type="eggNOG" id="arCOG00272">
    <property type="taxonomic scope" value="Archaea"/>
</dbReference>
<evidence type="ECO:0000256" key="4">
    <source>
        <dbReference type="ARBA" id="ARBA00023136"/>
    </source>
</evidence>
<dbReference type="EMBL" id="CP002588">
    <property type="protein sequence ID" value="AEA47237.1"/>
    <property type="molecule type" value="Genomic_DNA"/>
</dbReference>
<reference evidence="7 8" key="1">
    <citation type="submission" date="2011-03" db="EMBL/GenBank/DDBJ databases">
        <title>The complete genome of Archaeoglobus veneficus SNP6.</title>
        <authorList>
            <consortium name="US DOE Joint Genome Institute (JGI-PGF)"/>
            <person name="Lucas S."/>
            <person name="Copeland A."/>
            <person name="Lapidus A."/>
            <person name="Bruce D."/>
            <person name="Goodwin L."/>
            <person name="Pitluck S."/>
            <person name="Kyrpides N."/>
            <person name="Mavromatis K."/>
            <person name="Pagani I."/>
            <person name="Ivanova N."/>
            <person name="Mikhailova N."/>
            <person name="Lu M."/>
            <person name="Detter J.C."/>
            <person name="Tapia R."/>
            <person name="Han C."/>
            <person name="Land M."/>
            <person name="Hauser L."/>
            <person name="Markowitz V."/>
            <person name="Cheng J.-F."/>
            <person name="Hugenholtz P."/>
            <person name="Woyke T."/>
            <person name="Wu D."/>
            <person name="Spring S."/>
            <person name="Brambilla E."/>
            <person name="Klenk H.-P."/>
            <person name="Eisen J.A."/>
        </authorList>
    </citation>
    <scope>NUCLEOTIDE SEQUENCE [LARGE SCALE GENOMIC DNA]</scope>
    <source>
        <strain>SNP6</strain>
    </source>
</reference>
<dbReference type="STRING" id="693661.Arcve_1230"/>
<dbReference type="GO" id="GO:0016020">
    <property type="term" value="C:membrane"/>
    <property type="evidence" value="ECO:0007669"/>
    <property type="project" value="UniProtKB-SubCell"/>
</dbReference>
<evidence type="ECO:0000313" key="7">
    <source>
        <dbReference type="EMBL" id="AEA47237.1"/>
    </source>
</evidence>
<evidence type="ECO:0000313" key="8">
    <source>
        <dbReference type="Proteomes" id="UP000008136"/>
    </source>
</evidence>
<protein>
    <recommendedName>
        <fullName evidence="6">EamA domain-containing protein</fullName>
    </recommendedName>
</protein>
<feature type="transmembrane region" description="Helical" evidence="5">
    <location>
        <begin position="67"/>
        <end position="89"/>
    </location>
</feature>
<evidence type="ECO:0000256" key="1">
    <source>
        <dbReference type="ARBA" id="ARBA00004141"/>
    </source>
</evidence>
<comment type="subcellular location">
    <subcellularLocation>
        <location evidence="1">Membrane</location>
        <topology evidence="1">Multi-pass membrane protein</topology>
    </subcellularLocation>
</comment>
<dbReference type="InterPro" id="IPR050638">
    <property type="entry name" value="AA-Vitamin_Transporters"/>
</dbReference>
<keyword evidence="2 5" id="KW-0812">Transmembrane</keyword>
<dbReference type="Proteomes" id="UP000008136">
    <property type="component" value="Chromosome"/>
</dbReference>
<dbReference type="RefSeq" id="WP_013683899.1">
    <property type="nucleotide sequence ID" value="NC_015320.1"/>
</dbReference>
<dbReference type="InterPro" id="IPR037185">
    <property type="entry name" value="EmrE-like"/>
</dbReference>
<evidence type="ECO:0000256" key="2">
    <source>
        <dbReference type="ARBA" id="ARBA00022692"/>
    </source>
</evidence>
<name>F2KMP0_ARCVS</name>
<keyword evidence="4 5" id="KW-0472">Membrane</keyword>
<accession>F2KMP0</accession>
<feature type="transmembrane region" description="Helical" evidence="5">
    <location>
        <begin position="101"/>
        <end position="117"/>
    </location>
</feature>
<dbReference type="PANTHER" id="PTHR32322:SF2">
    <property type="entry name" value="EAMA DOMAIN-CONTAINING PROTEIN"/>
    <property type="match status" value="1"/>
</dbReference>
<dbReference type="Gene3D" id="1.10.3730.20">
    <property type="match status" value="1"/>
</dbReference>
<evidence type="ECO:0000256" key="3">
    <source>
        <dbReference type="ARBA" id="ARBA00022989"/>
    </source>
</evidence>
<keyword evidence="3 5" id="KW-1133">Transmembrane helix</keyword>
<keyword evidence="8" id="KW-1185">Reference proteome</keyword>
<dbReference type="HOGENOM" id="CLU_120467_2_1_2"/>
<dbReference type="OrthoDB" id="29208at2157"/>
<dbReference type="KEGG" id="ave:Arcve_1230"/>
<dbReference type="GeneID" id="10394348"/>
<feature type="transmembrane region" description="Helical" evidence="5">
    <location>
        <begin position="36"/>
        <end position="55"/>
    </location>
</feature>
<sequence length="142" mass="14917">MKGELLAILAALLWGIAPILDKLAIADAEISPVVANIIRSLGALTVLALIAVFLQDFSFSEFTPKRIAYLLTAGSIAGGIAMIIFYLALKQIGASKTVPLTSIYPLFAVIFSVVLLGEQVDVVRVAVGTVLIVSGIIFVMTG</sequence>
<organism evidence="7 8">
    <name type="scientific">Archaeoglobus veneficus (strain DSM 11195 / SNP6)</name>
    <dbReference type="NCBI Taxonomy" id="693661"/>
    <lineage>
        <taxon>Archaea</taxon>
        <taxon>Methanobacteriati</taxon>
        <taxon>Methanobacteriota</taxon>
        <taxon>Archaeoglobi</taxon>
        <taxon>Archaeoglobales</taxon>
        <taxon>Archaeoglobaceae</taxon>
        <taxon>Archaeoglobus</taxon>
    </lineage>
</organism>
<proteinExistence type="predicted"/>
<dbReference type="Pfam" id="PF00892">
    <property type="entry name" value="EamA"/>
    <property type="match status" value="1"/>
</dbReference>
<gene>
    <name evidence="7" type="ordered locus">Arcve_1230</name>
</gene>
<dbReference type="PANTHER" id="PTHR32322">
    <property type="entry name" value="INNER MEMBRANE TRANSPORTER"/>
    <property type="match status" value="1"/>
</dbReference>